<dbReference type="InterPro" id="IPR009003">
    <property type="entry name" value="Peptidase_S1_PA"/>
</dbReference>
<reference evidence="5" key="1">
    <citation type="submission" date="2015-11" db="EMBL/GenBank/DDBJ databases">
        <title>De novo transcriptome assembly of four potential Pierce s Disease insect vectors from Arizona vineyards.</title>
        <authorList>
            <person name="Tassone E.E."/>
        </authorList>
    </citation>
    <scope>NUCLEOTIDE SEQUENCE</scope>
</reference>
<evidence type="ECO:0000256" key="2">
    <source>
        <dbReference type="ARBA" id="ARBA00024195"/>
    </source>
</evidence>
<dbReference type="InterPro" id="IPR001254">
    <property type="entry name" value="Trypsin_dom"/>
</dbReference>
<dbReference type="AlphaFoldDB" id="A0A1B6I5K9"/>
<dbReference type="GO" id="GO:0004252">
    <property type="term" value="F:serine-type endopeptidase activity"/>
    <property type="evidence" value="ECO:0007669"/>
    <property type="project" value="InterPro"/>
</dbReference>
<accession>A0A1B6I5K9</accession>
<dbReference type="Pfam" id="PF00089">
    <property type="entry name" value="Trypsin"/>
    <property type="match status" value="1"/>
</dbReference>
<dbReference type="PROSITE" id="PS50240">
    <property type="entry name" value="TRYPSIN_DOM"/>
    <property type="match status" value="1"/>
</dbReference>
<gene>
    <name evidence="5" type="ORF">g.7093</name>
</gene>
<dbReference type="InterPro" id="IPR043504">
    <property type="entry name" value="Peptidase_S1_PA_chymotrypsin"/>
</dbReference>
<dbReference type="SUPFAM" id="SSF50494">
    <property type="entry name" value="Trypsin-like serine proteases"/>
    <property type="match status" value="1"/>
</dbReference>
<evidence type="ECO:0000313" key="5">
    <source>
        <dbReference type="EMBL" id="JAS82209.1"/>
    </source>
</evidence>
<evidence type="ECO:0000259" key="4">
    <source>
        <dbReference type="PROSITE" id="PS50240"/>
    </source>
</evidence>
<dbReference type="PANTHER" id="PTHR24256">
    <property type="entry name" value="TRYPTASE-RELATED"/>
    <property type="match status" value="1"/>
</dbReference>
<keyword evidence="3" id="KW-0472">Membrane</keyword>
<keyword evidence="1" id="KW-1015">Disulfide bond</keyword>
<feature type="domain" description="Peptidase S1" evidence="4">
    <location>
        <begin position="1"/>
        <end position="127"/>
    </location>
</feature>
<evidence type="ECO:0000256" key="3">
    <source>
        <dbReference type="SAM" id="Phobius"/>
    </source>
</evidence>
<sequence>LQPDMTGYLVGWGKTLECARGESCGDTSDTLMYTNTSFLSFRQCYEAMQRIKRLPFSRITTDKFCAGNGTYSVAQQGDSGGGVTFEFEGIHYVKGVVSSKISLQDSYSFSAFTNVSHHITWIRGMASYCVSNIETSNLVHSFFLVQGSYNLIGPSKHRFISLFTKCLWLVYFIYYLINSSKIF</sequence>
<feature type="non-terminal residue" evidence="5">
    <location>
        <position position="1"/>
    </location>
</feature>
<evidence type="ECO:0000256" key="1">
    <source>
        <dbReference type="ARBA" id="ARBA00023157"/>
    </source>
</evidence>
<proteinExistence type="inferred from homology"/>
<keyword evidence="3" id="KW-0812">Transmembrane</keyword>
<keyword evidence="3" id="KW-1133">Transmembrane helix</keyword>
<organism evidence="5">
    <name type="scientific">Homalodisca liturata</name>
    <dbReference type="NCBI Taxonomy" id="320908"/>
    <lineage>
        <taxon>Eukaryota</taxon>
        <taxon>Metazoa</taxon>
        <taxon>Ecdysozoa</taxon>
        <taxon>Arthropoda</taxon>
        <taxon>Hexapoda</taxon>
        <taxon>Insecta</taxon>
        <taxon>Pterygota</taxon>
        <taxon>Neoptera</taxon>
        <taxon>Paraneoptera</taxon>
        <taxon>Hemiptera</taxon>
        <taxon>Auchenorrhyncha</taxon>
        <taxon>Membracoidea</taxon>
        <taxon>Cicadellidae</taxon>
        <taxon>Cicadellinae</taxon>
        <taxon>Proconiini</taxon>
        <taxon>Homalodisca</taxon>
    </lineage>
</organism>
<dbReference type="EMBL" id="GECU01025497">
    <property type="protein sequence ID" value="JAS82209.1"/>
    <property type="molecule type" value="Transcribed_RNA"/>
</dbReference>
<dbReference type="Gene3D" id="2.40.10.10">
    <property type="entry name" value="Trypsin-like serine proteases"/>
    <property type="match status" value="1"/>
</dbReference>
<dbReference type="InterPro" id="IPR051487">
    <property type="entry name" value="Ser/Thr_Proteases_Immune/Dev"/>
</dbReference>
<comment type="similarity">
    <text evidence="2">Belongs to the peptidase S1 family. CLIP subfamily.</text>
</comment>
<protein>
    <recommendedName>
        <fullName evidence="4">Peptidase S1 domain-containing protein</fullName>
    </recommendedName>
</protein>
<name>A0A1B6I5K9_9HEMI</name>
<dbReference type="GO" id="GO:0006508">
    <property type="term" value="P:proteolysis"/>
    <property type="evidence" value="ECO:0007669"/>
    <property type="project" value="InterPro"/>
</dbReference>
<feature type="transmembrane region" description="Helical" evidence="3">
    <location>
        <begin position="159"/>
        <end position="177"/>
    </location>
</feature>